<dbReference type="OrthoDB" id="286395at2759"/>
<name>A0A8T2MME1_9TELE</name>
<sequence>MKSSSKKKDEVNLAKGGVEQPALSKVFKTDGEEMRRAWVLDEGFFIEEERGVWVRVSLLRRSVGSGGLQWVDEEEYGGVWELTKEGFMTSFALFLVGGPHKLR</sequence>
<proteinExistence type="predicted"/>
<dbReference type="AlphaFoldDB" id="A0A8T2MME1"/>
<reference evidence="1" key="1">
    <citation type="thesis" date="2021" institute="BYU ScholarsArchive" country="Provo, UT, USA">
        <title>Applications of and Algorithms for Genome Assembly and Genomic Analyses with an Emphasis on Marine Teleosts.</title>
        <authorList>
            <person name="Pickett B.D."/>
        </authorList>
    </citation>
    <scope>NUCLEOTIDE SEQUENCE</scope>
    <source>
        <strain evidence="1">HI-2016</strain>
    </source>
</reference>
<evidence type="ECO:0000313" key="2">
    <source>
        <dbReference type="Proteomes" id="UP000824540"/>
    </source>
</evidence>
<comment type="caution">
    <text evidence="1">The sequence shown here is derived from an EMBL/GenBank/DDBJ whole genome shotgun (WGS) entry which is preliminary data.</text>
</comment>
<dbReference type="Proteomes" id="UP000824540">
    <property type="component" value="Unassembled WGS sequence"/>
</dbReference>
<organism evidence="1 2">
    <name type="scientific">Albula glossodonta</name>
    <name type="common">roundjaw bonefish</name>
    <dbReference type="NCBI Taxonomy" id="121402"/>
    <lineage>
        <taxon>Eukaryota</taxon>
        <taxon>Metazoa</taxon>
        <taxon>Chordata</taxon>
        <taxon>Craniata</taxon>
        <taxon>Vertebrata</taxon>
        <taxon>Euteleostomi</taxon>
        <taxon>Actinopterygii</taxon>
        <taxon>Neopterygii</taxon>
        <taxon>Teleostei</taxon>
        <taxon>Albuliformes</taxon>
        <taxon>Albulidae</taxon>
        <taxon>Albula</taxon>
    </lineage>
</organism>
<keyword evidence="2" id="KW-1185">Reference proteome</keyword>
<protein>
    <submittedName>
        <fullName evidence="1">Uncharacterized protein</fullName>
    </submittedName>
</protein>
<accession>A0A8T2MME1</accession>
<gene>
    <name evidence="1" type="ORF">JZ751_011404</name>
</gene>
<evidence type="ECO:0000313" key="1">
    <source>
        <dbReference type="EMBL" id="KAG9328713.1"/>
    </source>
</evidence>
<dbReference type="EMBL" id="JAFBMS010001916">
    <property type="protein sequence ID" value="KAG9328713.1"/>
    <property type="molecule type" value="Genomic_DNA"/>
</dbReference>